<sequence length="67" mass="7406">MNAVVMRGHLLTGHARLSTNSDLDFMNTITVTNPGCLGTTRIPNLSRHSESIPCHKDQRRPAKYAAM</sequence>
<protein>
    <submittedName>
        <fullName evidence="2">Uncharacterized protein</fullName>
    </submittedName>
</protein>
<accession>A0ABY6LSQ2</accession>
<organism evidence="2 3">
    <name type="scientific">Cordylochernes scorpioides</name>
    <dbReference type="NCBI Taxonomy" id="51811"/>
    <lineage>
        <taxon>Eukaryota</taxon>
        <taxon>Metazoa</taxon>
        <taxon>Ecdysozoa</taxon>
        <taxon>Arthropoda</taxon>
        <taxon>Chelicerata</taxon>
        <taxon>Arachnida</taxon>
        <taxon>Pseudoscorpiones</taxon>
        <taxon>Cheliferoidea</taxon>
        <taxon>Chernetidae</taxon>
        <taxon>Cordylochernes</taxon>
    </lineage>
</organism>
<proteinExistence type="predicted"/>
<evidence type="ECO:0000313" key="3">
    <source>
        <dbReference type="Proteomes" id="UP001235939"/>
    </source>
</evidence>
<evidence type="ECO:0000313" key="2">
    <source>
        <dbReference type="EMBL" id="UYV84281.1"/>
    </source>
</evidence>
<feature type="region of interest" description="Disordered" evidence="1">
    <location>
        <begin position="47"/>
        <end position="67"/>
    </location>
</feature>
<evidence type="ECO:0000256" key="1">
    <source>
        <dbReference type="SAM" id="MobiDB-lite"/>
    </source>
</evidence>
<gene>
    <name evidence="2" type="ORF">LAZ67_X001735</name>
</gene>
<keyword evidence="3" id="KW-1185">Reference proteome</keyword>
<dbReference type="Proteomes" id="UP001235939">
    <property type="component" value="Chromosome X"/>
</dbReference>
<reference evidence="2 3" key="1">
    <citation type="submission" date="2022-03" db="EMBL/GenBank/DDBJ databases">
        <title>A chromosomal length assembly of Cordylochernes scorpioides.</title>
        <authorList>
            <person name="Zeh D."/>
            <person name="Zeh J."/>
        </authorList>
    </citation>
    <scope>NUCLEOTIDE SEQUENCE [LARGE SCALE GENOMIC DNA]</scope>
    <source>
        <strain evidence="2">IN4F17</strain>
        <tissue evidence="2">Whole Body</tissue>
    </source>
</reference>
<dbReference type="EMBL" id="CP092886">
    <property type="protein sequence ID" value="UYV84281.1"/>
    <property type="molecule type" value="Genomic_DNA"/>
</dbReference>
<feature type="compositionally biased region" description="Basic and acidic residues" evidence="1">
    <location>
        <begin position="47"/>
        <end position="60"/>
    </location>
</feature>
<name>A0ABY6LSQ2_9ARAC</name>